<evidence type="ECO:0000313" key="9">
    <source>
        <dbReference type="Proteomes" id="UP000829364"/>
    </source>
</evidence>
<evidence type="ECO:0000256" key="1">
    <source>
        <dbReference type="ARBA" id="ARBA00002963"/>
    </source>
</evidence>
<organism evidence="8 9">
    <name type="scientific">Purpureocillium takamizusanense</name>
    <dbReference type="NCBI Taxonomy" id="2060973"/>
    <lineage>
        <taxon>Eukaryota</taxon>
        <taxon>Fungi</taxon>
        <taxon>Dikarya</taxon>
        <taxon>Ascomycota</taxon>
        <taxon>Pezizomycotina</taxon>
        <taxon>Sordariomycetes</taxon>
        <taxon>Hypocreomycetidae</taxon>
        <taxon>Hypocreales</taxon>
        <taxon>Ophiocordycipitaceae</taxon>
        <taxon>Purpureocillium</taxon>
    </lineage>
</organism>
<reference evidence="8" key="1">
    <citation type="submission" date="2021-11" db="EMBL/GenBank/DDBJ databases">
        <title>Purpureocillium_takamizusanense_genome.</title>
        <authorList>
            <person name="Nguyen N.-H."/>
        </authorList>
    </citation>
    <scope>NUCLEOTIDE SEQUENCE</scope>
    <source>
        <strain evidence="8">PT3</strain>
    </source>
</reference>
<dbReference type="Proteomes" id="UP000829364">
    <property type="component" value="Chromosome 10"/>
</dbReference>
<dbReference type="SUPFAM" id="SSF52833">
    <property type="entry name" value="Thioredoxin-like"/>
    <property type="match status" value="1"/>
</dbReference>
<dbReference type="OrthoDB" id="59229at2759"/>
<evidence type="ECO:0000256" key="4">
    <source>
        <dbReference type="ARBA" id="ARBA00022946"/>
    </source>
</evidence>
<dbReference type="Pfam" id="PF07955">
    <property type="entry name" value="DUF1687"/>
    <property type="match status" value="1"/>
</dbReference>
<comment type="function">
    <text evidence="1">Putative mitochondrial redox protein which could be involved in the reduction of small toxic molecules.</text>
</comment>
<dbReference type="GO" id="GO:0005739">
    <property type="term" value="C:mitochondrion"/>
    <property type="evidence" value="ECO:0007669"/>
    <property type="project" value="UniProtKB-SubCell"/>
</dbReference>
<dbReference type="AlphaFoldDB" id="A0A9Q8VEL3"/>
<evidence type="ECO:0000256" key="2">
    <source>
        <dbReference type="ARBA" id="ARBA00004173"/>
    </source>
</evidence>
<evidence type="ECO:0008006" key="10">
    <source>
        <dbReference type="Google" id="ProtNLM"/>
    </source>
</evidence>
<dbReference type="RefSeq" id="XP_047847516.1">
    <property type="nucleotide sequence ID" value="XM_047991504.1"/>
</dbReference>
<gene>
    <name evidence="8" type="ORF">JDV02_009814</name>
</gene>
<keyword evidence="4" id="KW-0809">Transit peptide</keyword>
<sequence length="96" mass="10831">MDQASNYTLPKRDPFDLNITEEPPTPEQVQTILEYVGKDNISQIIKGARDEKDALRKFKESKENFVRPVTVDWNNGKAIAGANDSEILKLVNATKL</sequence>
<name>A0A9Q8VEL3_9HYPO</name>
<evidence type="ECO:0000313" key="8">
    <source>
        <dbReference type="EMBL" id="UNI24035.1"/>
    </source>
</evidence>
<evidence type="ECO:0000256" key="7">
    <source>
        <dbReference type="SAM" id="MobiDB-lite"/>
    </source>
</evidence>
<proteinExistence type="inferred from homology"/>
<dbReference type="InterPro" id="IPR036249">
    <property type="entry name" value="Thioredoxin-like_sf"/>
</dbReference>
<evidence type="ECO:0000256" key="3">
    <source>
        <dbReference type="ARBA" id="ARBA00009734"/>
    </source>
</evidence>
<dbReference type="Gene3D" id="3.40.30.10">
    <property type="entry name" value="Glutaredoxin"/>
    <property type="match status" value="1"/>
</dbReference>
<keyword evidence="5" id="KW-0560">Oxidoreductase</keyword>
<dbReference type="GeneID" id="72071759"/>
<accession>A0A9Q8VEL3</accession>
<dbReference type="GO" id="GO:0016491">
    <property type="term" value="F:oxidoreductase activity"/>
    <property type="evidence" value="ECO:0007669"/>
    <property type="project" value="UniProtKB-KW"/>
</dbReference>
<comment type="similarity">
    <text evidence="3">Belongs to the FMP46 family.</text>
</comment>
<keyword evidence="9" id="KW-1185">Reference proteome</keyword>
<evidence type="ECO:0000256" key="6">
    <source>
        <dbReference type="ARBA" id="ARBA00023128"/>
    </source>
</evidence>
<comment type="subcellular location">
    <subcellularLocation>
        <location evidence="2">Mitochondrion</location>
    </subcellularLocation>
</comment>
<protein>
    <recommendedName>
        <fullName evidence="10">Thioredoxin-like protein</fullName>
    </recommendedName>
</protein>
<feature type="region of interest" description="Disordered" evidence="7">
    <location>
        <begin position="1"/>
        <end position="23"/>
    </location>
</feature>
<dbReference type="InterPro" id="IPR012882">
    <property type="entry name" value="Fmp46"/>
</dbReference>
<keyword evidence="6" id="KW-0496">Mitochondrion</keyword>
<dbReference type="PANTHER" id="PTHR28071">
    <property type="entry name" value="REDOX PROTEIN FMP46, MITOCHONDRIAL-RELATED"/>
    <property type="match status" value="1"/>
</dbReference>
<evidence type="ECO:0000256" key="5">
    <source>
        <dbReference type="ARBA" id="ARBA00023002"/>
    </source>
</evidence>
<dbReference type="PANTHER" id="PTHR28071:SF1">
    <property type="entry name" value="REDOX PROTEIN FMP46, MITOCHONDRIAL-RELATED"/>
    <property type="match status" value="1"/>
</dbReference>
<dbReference type="EMBL" id="CP086363">
    <property type="protein sequence ID" value="UNI24035.1"/>
    <property type="molecule type" value="Genomic_DNA"/>
</dbReference>